<reference evidence="1" key="1">
    <citation type="submission" date="2020-04" db="EMBL/GenBank/DDBJ databases">
        <authorList>
            <person name="Chiriac C."/>
            <person name="Salcher M."/>
            <person name="Ghai R."/>
            <person name="Kavagutti S V."/>
        </authorList>
    </citation>
    <scope>NUCLEOTIDE SEQUENCE</scope>
</reference>
<dbReference type="EMBL" id="LR796194">
    <property type="protein sequence ID" value="CAB4126238.1"/>
    <property type="molecule type" value="Genomic_DNA"/>
</dbReference>
<proteinExistence type="predicted"/>
<evidence type="ECO:0000313" key="1">
    <source>
        <dbReference type="EMBL" id="CAB4126238.1"/>
    </source>
</evidence>
<evidence type="ECO:0000313" key="2">
    <source>
        <dbReference type="EMBL" id="CAB5170257.1"/>
    </source>
</evidence>
<name>A0A6J5KUL4_9CAUD</name>
<sequence>MFRIILLSVCLLVIGFVTYAPSKDYEFTIPGGEFDLDVKVLVTADLDYAVKYVHENLDSTAEIGDFDARGVTFPSKDGKSPIVWLPYLDDKPVIQHELLHATFDIMRWANVPLTEETEEVYTYELQYLTKQFNDKTQ</sequence>
<dbReference type="EMBL" id="LR798204">
    <property type="protein sequence ID" value="CAB5170257.1"/>
    <property type="molecule type" value="Genomic_DNA"/>
</dbReference>
<gene>
    <name evidence="2" type="ORF">UFOVP153_10</name>
    <name evidence="1" type="ORF">UFOVP69_48</name>
</gene>
<accession>A0A6J5KUL4</accession>
<organism evidence="1">
    <name type="scientific">uncultured Caudovirales phage</name>
    <dbReference type="NCBI Taxonomy" id="2100421"/>
    <lineage>
        <taxon>Viruses</taxon>
        <taxon>Duplodnaviria</taxon>
        <taxon>Heunggongvirae</taxon>
        <taxon>Uroviricota</taxon>
        <taxon>Caudoviricetes</taxon>
        <taxon>Peduoviridae</taxon>
        <taxon>Maltschvirus</taxon>
        <taxon>Maltschvirus maltsch</taxon>
    </lineage>
</organism>
<protein>
    <submittedName>
        <fullName evidence="1">Uncharacterized protein</fullName>
    </submittedName>
</protein>